<organism evidence="2 3">
    <name type="scientific">Erythrobacter rubeus</name>
    <dbReference type="NCBI Taxonomy" id="2760803"/>
    <lineage>
        <taxon>Bacteria</taxon>
        <taxon>Pseudomonadati</taxon>
        <taxon>Pseudomonadota</taxon>
        <taxon>Alphaproteobacteria</taxon>
        <taxon>Sphingomonadales</taxon>
        <taxon>Erythrobacteraceae</taxon>
        <taxon>Erythrobacter/Porphyrobacter group</taxon>
        <taxon>Erythrobacter</taxon>
    </lineage>
</organism>
<evidence type="ECO:0000256" key="1">
    <source>
        <dbReference type="SAM" id="MobiDB-lite"/>
    </source>
</evidence>
<comment type="caution">
    <text evidence="2">The sequence shown here is derived from an EMBL/GenBank/DDBJ whole genome shotgun (WGS) entry which is preliminary data.</text>
</comment>
<proteinExistence type="predicted"/>
<sequence length="162" mass="18357">MAEENLETDLFGDPVFPPREARGRPEFQWTLERSNRVLLAFARGLSLGQTAKLIDCDVKTLKKHFSREVGLRQTASLRLEMRQLERLNAQADAGNVTAEKELAKRIEVLRVRDHMLRSDVKPAKAKQPKRGKKEQRVHDARYAAAGDPEWRDLGLIPPAGHG</sequence>
<dbReference type="Proteomes" id="UP000635384">
    <property type="component" value="Unassembled WGS sequence"/>
</dbReference>
<evidence type="ECO:0008006" key="4">
    <source>
        <dbReference type="Google" id="ProtNLM"/>
    </source>
</evidence>
<dbReference type="EMBL" id="JACXLC010000001">
    <property type="protein sequence ID" value="MBD2842697.1"/>
    <property type="molecule type" value="Genomic_DNA"/>
</dbReference>
<name>A0ABR8KWV3_9SPHN</name>
<reference evidence="2 3" key="1">
    <citation type="submission" date="2020-09" db="EMBL/GenBank/DDBJ databases">
        <authorList>
            <person name="Yoon J.-W."/>
        </authorList>
    </citation>
    <scope>NUCLEOTIDE SEQUENCE [LARGE SCALE GENOMIC DNA]</scope>
    <source>
        <strain evidence="2 3">KMU-140</strain>
    </source>
</reference>
<keyword evidence="3" id="KW-1185">Reference proteome</keyword>
<dbReference type="RefSeq" id="WP_190788139.1">
    <property type="nucleotide sequence ID" value="NZ_JACXLC010000001.1"/>
</dbReference>
<gene>
    <name evidence="2" type="ORF">IB285_10555</name>
</gene>
<accession>A0ABR8KWV3</accession>
<evidence type="ECO:0000313" key="2">
    <source>
        <dbReference type="EMBL" id="MBD2842697.1"/>
    </source>
</evidence>
<feature type="region of interest" description="Disordered" evidence="1">
    <location>
        <begin position="119"/>
        <end position="143"/>
    </location>
</feature>
<feature type="compositionally biased region" description="Basic residues" evidence="1">
    <location>
        <begin position="123"/>
        <end position="133"/>
    </location>
</feature>
<evidence type="ECO:0000313" key="3">
    <source>
        <dbReference type="Proteomes" id="UP000635384"/>
    </source>
</evidence>
<protein>
    <recommendedName>
        <fullName evidence="4">Helix-turn-helix domain-containing protein</fullName>
    </recommendedName>
</protein>